<dbReference type="EMBL" id="CP116423">
    <property type="protein sequence ID" value="WCE71246.1"/>
    <property type="molecule type" value="Genomic_DNA"/>
</dbReference>
<evidence type="ECO:0000313" key="1">
    <source>
        <dbReference type="EMBL" id="WCE71246.1"/>
    </source>
</evidence>
<organism evidence="1 2">
    <name type="scientific">Sulfitobacter faviae</name>
    <dbReference type="NCBI Taxonomy" id="1775881"/>
    <lineage>
        <taxon>Bacteria</taxon>
        <taxon>Pseudomonadati</taxon>
        <taxon>Pseudomonadota</taxon>
        <taxon>Alphaproteobacteria</taxon>
        <taxon>Rhodobacterales</taxon>
        <taxon>Roseobacteraceae</taxon>
        <taxon>Sulfitobacter</taxon>
    </lineage>
</organism>
<dbReference type="InterPro" id="IPR008772">
    <property type="entry name" value="Phosphonate_metab_PhnH"/>
</dbReference>
<dbReference type="NCBIfam" id="TIGR03292">
    <property type="entry name" value="PhnH_redo"/>
    <property type="match status" value="1"/>
</dbReference>
<protein>
    <submittedName>
        <fullName evidence="1">Phosphonate C-P lyase system protein PhnH</fullName>
    </submittedName>
</protein>
<dbReference type="AlphaFoldDB" id="A0AAX3LSG8"/>
<accession>A0AAX3LSG8</accession>
<evidence type="ECO:0000313" key="2">
    <source>
        <dbReference type="Proteomes" id="UP001210770"/>
    </source>
</evidence>
<dbReference type="Pfam" id="PF05845">
    <property type="entry name" value="PhnH"/>
    <property type="match status" value="1"/>
</dbReference>
<dbReference type="GO" id="GO:0019634">
    <property type="term" value="P:organic phosphonate metabolic process"/>
    <property type="evidence" value="ECO:0007669"/>
    <property type="project" value="InterPro"/>
</dbReference>
<dbReference type="SUPFAM" id="SSF159709">
    <property type="entry name" value="PhnH-like"/>
    <property type="match status" value="1"/>
</dbReference>
<dbReference type="Proteomes" id="UP001210770">
    <property type="component" value="Chromosome"/>
</dbReference>
<name>A0AAX3LSG8_9RHOB</name>
<dbReference type="GO" id="GO:0016829">
    <property type="term" value="F:lyase activity"/>
    <property type="evidence" value="ECO:0007669"/>
    <property type="project" value="UniProtKB-KW"/>
</dbReference>
<sequence>MQTLSLTGGFRDAPKDAAFAFRAVMNAMAKPGEINSVTGAEPPAGLSAAAGVVLLTLCDPETPLYLAPGFDRPEVRDWITFHTGAPFAPATAAQFALGAWDDLPRGDFPLGTAAYPDRSATLIVEVDDLRGDGATLSGPGIKDTAALSLPERAAFQQNAALFPRGLDFIFTCGDRLAALPRNTKVS</sequence>
<dbReference type="InterPro" id="IPR038058">
    <property type="entry name" value="PhnH-like_sp"/>
</dbReference>
<dbReference type="Gene3D" id="3.40.50.11310">
    <property type="entry name" value="Bacterial phosphonate metabolism protein PhnH"/>
    <property type="match status" value="1"/>
</dbReference>
<proteinExistence type="predicted"/>
<keyword evidence="1" id="KW-0456">Lyase</keyword>
<dbReference type="PIRSF" id="PIRSF020680">
    <property type="entry name" value="PhnH"/>
    <property type="match status" value="1"/>
</dbReference>
<reference evidence="1" key="1">
    <citation type="submission" date="2023-01" db="EMBL/GenBank/DDBJ databases">
        <title>Comparative genomic analysis of cold water coral derived Sulfitobacter faviae: insights into their metabolism and habitat adaptation.</title>
        <authorList>
            <person name="Guo Y."/>
            <person name="Lin S."/>
            <person name="Huang Z."/>
            <person name="Tang K."/>
            <person name="Wang X."/>
        </authorList>
    </citation>
    <scope>NUCLEOTIDE SEQUENCE</scope>
    <source>
        <strain evidence="1">SCSIO W_1865</strain>
    </source>
</reference>
<gene>
    <name evidence="1" type="primary">phnH</name>
    <name evidence="1" type="ORF">PL336_05200</name>
</gene>
<dbReference type="RefSeq" id="WP_271689400.1">
    <property type="nucleotide sequence ID" value="NZ_CP116423.1"/>
</dbReference>